<reference evidence="1" key="1">
    <citation type="submission" date="2021-05" db="EMBL/GenBank/DDBJ databases">
        <authorList>
            <person name="Pietrasiak N."/>
            <person name="Ward R."/>
            <person name="Stajich J.E."/>
            <person name="Kurbessoian T."/>
        </authorList>
    </citation>
    <scope>NUCLEOTIDE SEQUENCE</scope>
    <source>
        <strain evidence="1">CPER-KK1</strain>
    </source>
</reference>
<organism evidence="1 2">
    <name type="scientific">Symplocastrum torsivum CPER-KK1</name>
    <dbReference type="NCBI Taxonomy" id="450513"/>
    <lineage>
        <taxon>Bacteria</taxon>
        <taxon>Bacillati</taxon>
        <taxon>Cyanobacteriota</taxon>
        <taxon>Cyanophyceae</taxon>
        <taxon>Oscillatoriophycideae</taxon>
        <taxon>Oscillatoriales</taxon>
        <taxon>Microcoleaceae</taxon>
        <taxon>Symplocastrum</taxon>
    </lineage>
</organism>
<dbReference type="Proteomes" id="UP000753908">
    <property type="component" value="Unassembled WGS sequence"/>
</dbReference>
<proteinExistence type="predicted"/>
<accession>A0A951PPT0</accession>
<dbReference type="AlphaFoldDB" id="A0A951PPT0"/>
<evidence type="ECO:0000313" key="1">
    <source>
        <dbReference type="EMBL" id="MBW4547551.1"/>
    </source>
</evidence>
<reference evidence="1" key="2">
    <citation type="journal article" date="2022" name="Microbiol. Resour. Announc.">
        <title>Metagenome Sequencing to Explore Phylogenomics of Terrestrial Cyanobacteria.</title>
        <authorList>
            <person name="Ward R.D."/>
            <person name="Stajich J.E."/>
            <person name="Johansen J.R."/>
            <person name="Huntemann M."/>
            <person name="Clum A."/>
            <person name="Foster B."/>
            <person name="Foster B."/>
            <person name="Roux S."/>
            <person name="Palaniappan K."/>
            <person name="Varghese N."/>
            <person name="Mukherjee S."/>
            <person name="Reddy T.B.K."/>
            <person name="Daum C."/>
            <person name="Copeland A."/>
            <person name="Chen I.A."/>
            <person name="Ivanova N.N."/>
            <person name="Kyrpides N.C."/>
            <person name="Shapiro N."/>
            <person name="Eloe-Fadrosh E.A."/>
            <person name="Pietrasiak N."/>
        </authorList>
    </citation>
    <scope>NUCLEOTIDE SEQUENCE</scope>
    <source>
        <strain evidence="1">CPER-KK1</strain>
    </source>
</reference>
<evidence type="ECO:0000313" key="2">
    <source>
        <dbReference type="Proteomes" id="UP000753908"/>
    </source>
</evidence>
<protein>
    <submittedName>
        <fullName evidence="1">Uncharacterized protein</fullName>
    </submittedName>
</protein>
<dbReference type="EMBL" id="JAHHIF010000043">
    <property type="protein sequence ID" value="MBW4547551.1"/>
    <property type="molecule type" value="Genomic_DNA"/>
</dbReference>
<gene>
    <name evidence="1" type="ORF">KME25_24385</name>
</gene>
<comment type="caution">
    <text evidence="1">The sequence shown here is derived from an EMBL/GenBank/DDBJ whole genome shotgun (WGS) entry which is preliminary data.</text>
</comment>
<sequence>MGRKYIIFRADWSEEQGAENRILAHTGAITDILAEHFDSSNSSLPEPGYRLREYHRIEQFVDSSFPGASTHSRVGDWEVVRVEKYATQQPADFDAIVICYCRYSPVSTPLEPLPGIQLSQERQEVEA</sequence>
<name>A0A951PPT0_9CYAN</name>